<keyword evidence="2" id="KW-1185">Reference proteome</keyword>
<dbReference type="Proteomes" id="UP000183042">
    <property type="component" value="Unassembled WGS sequence"/>
</dbReference>
<sequence>MLPLPVSAIRSFCATVAGLGLDWGLDWVLLGKGLVMRAHSIFASMARNSSGSEVCHATCGDQPSQPVATA</sequence>
<name>A0A1H0NAP5_9PSED</name>
<evidence type="ECO:0000313" key="1">
    <source>
        <dbReference type="EMBL" id="SDO89370.1"/>
    </source>
</evidence>
<reference evidence="1 2" key="1">
    <citation type="submission" date="2016-10" db="EMBL/GenBank/DDBJ databases">
        <authorList>
            <person name="Varghese N."/>
            <person name="Submissions S."/>
        </authorList>
    </citation>
    <scope>NUCLEOTIDE SEQUENCE [LARGE SCALE GENOMIC DNA]</scope>
    <source>
        <strain evidence="1 2">DSM 14939</strain>
    </source>
</reference>
<accession>A0A1H0NAP5</accession>
<dbReference type="EMBL" id="FNJH01000002">
    <property type="protein sequence ID" value="SDO89370.1"/>
    <property type="molecule type" value="Genomic_DNA"/>
</dbReference>
<proteinExistence type="predicted"/>
<protein>
    <submittedName>
        <fullName evidence="1">Uncharacterized protein</fullName>
    </submittedName>
</protein>
<evidence type="ECO:0000313" key="2">
    <source>
        <dbReference type="Proteomes" id="UP000183042"/>
    </source>
</evidence>
<organism evidence="1 2">
    <name type="scientific">Pseudomonas congelans</name>
    <dbReference type="NCBI Taxonomy" id="200452"/>
    <lineage>
        <taxon>Bacteria</taxon>
        <taxon>Pseudomonadati</taxon>
        <taxon>Pseudomonadota</taxon>
        <taxon>Gammaproteobacteria</taxon>
        <taxon>Pseudomonadales</taxon>
        <taxon>Pseudomonadaceae</taxon>
        <taxon>Pseudomonas</taxon>
    </lineage>
</organism>
<gene>
    <name evidence="1" type="ORF">SAMN05216596_102162</name>
</gene>
<comment type="caution">
    <text evidence="1">The sequence shown here is derived from an EMBL/GenBank/DDBJ whole genome shotgun (WGS) entry which is preliminary data.</text>
</comment>